<protein>
    <submittedName>
        <fullName evidence="5">GNAT family N-acetyltransferase</fullName>
        <ecNumber evidence="5">2.3.1.-</ecNumber>
    </submittedName>
</protein>
<gene>
    <name evidence="5" type="ORF">NFG58_02700</name>
</gene>
<dbReference type="InterPro" id="IPR050680">
    <property type="entry name" value="YpeA/RimI_acetyltransf"/>
</dbReference>
<evidence type="ECO:0000256" key="2">
    <source>
        <dbReference type="ARBA" id="ARBA00023315"/>
    </source>
</evidence>
<feature type="region of interest" description="Disordered" evidence="3">
    <location>
        <begin position="1"/>
        <end position="20"/>
    </location>
</feature>
<name>A0AAU7KKQ3_9GAMM</name>
<dbReference type="Gene3D" id="3.40.630.30">
    <property type="match status" value="1"/>
</dbReference>
<dbReference type="InterPro" id="IPR016181">
    <property type="entry name" value="Acyl_CoA_acyltransferase"/>
</dbReference>
<dbReference type="AlphaFoldDB" id="A0AAU7KKQ3"/>
<dbReference type="Pfam" id="PF00583">
    <property type="entry name" value="Acetyltransf_1"/>
    <property type="match status" value="1"/>
</dbReference>
<keyword evidence="2 5" id="KW-0012">Acyltransferase</keyword>
<evidence type="ECO:0000256" key="1">
    <source>
        <dbReference type="ARBA" id="ARBA00022679"/>
    </source>
</evidence>
<dbReference type="PANTHER" id="PTHR43420:SF44">
    <property type="entry name" value="ACETYLTRANSFERASE YPEA"/>
    <property type="match status" value="1"/>
</dbReference>
<proteinExistence type="predicted"/>
<reference evidence="5" key="1">
    <citation type="submission" date="2022-06" db="EMBL/GenBank/DDBJ databases">
        <title>A novel DMS-producing enzyme.</title>
        <authorList>
            <person name="Zhang Y."/>
        </authorList>
    </citation>
    <scope>NUCLEOTIDE SEQUENCE</scope>
    <source>
        <strain evidence="5">RT37</strain>
    </source>
</reference>
<accession>A0AAU7KKQ3</accession>
<dbReference type="EMBL" id="CP098827">
    <property type="protein sequence ID" value="XBO71643.1"/>
    <property type="molecule type" value="Genomic_DNA"/>
</dbReference>
<dbReference type="GO" id="GO:0016747">
    <property type="term" value="F:acyltransferase activity, transferring groups other than amino-acyl groups"/>
    <property type="evidence" value="ECO:0007669"/>
    <property type="project" value="InterPro"/>
</dbReference>
<dbReference type="SUPFAM" id="SSF55729">
    <property type="entry name" value="Acyl-CoA N-acyltransferases (Nat)"/>
    <property type="match status" value="1"/>
</dbReference>
<evidence type="ECO:0000259" key="4">
    <source>
        <dbReference type="PROSITE" id="PS51186"/>
    </source>
</evidence>
<dbReference type="PANTHER" id="PTHR43420">
    <property type="entry name" value="ACETYLTRANSFERASE"/>
    <property type="match status" value="1"/>
</dbReference>
<organism evidence="5">
    <name type="scientific">Halomonas sp. RT37</name>
    <dbReference type="NCBI Taxonomy" id="2950872"/>
    <lineage>
        <taxon>Bacteria</taxon>
        <taxon>Pseudomonadati</taxon>
        <taxon>Pseudomonadota</taxon>
        <taxon>Gammaproteobacteria</taxon>
        <taxon>Oceanospirillales</taxon>
        <taxon>Halomonadaceae</taxon>
        <taxon>Halomonas</taxon>
    </lineage>
</organism>
<evidence type="ECO:0000256" key="3">
    <source>
        <dbReference type="SAM" id="MobiDB-lite"/>
    </source>
</evidence>
<sequence>MPETTAMALEATAGQQSCPHSGGYGPVRVLGAADLDALLRLEAMPSAPLSSPQALAQALEDDQRLLLGIDRLGPAGDVGVEGGLDADMTGQRAIHAYALLARQPFEAELEAILVAPEARRHGLAARLLTSLIAVARQWGSERLLLEVRADNGAAIACYRAAGFAEDGVRRGYYPPLADGGERVDALLMSLALD</sequence>
<dbReference type="InterPro" id="IPR000182">
    <property type="entry name" value="GNAT_dom"/>
</dbReference>
<dbReference type="PROSITE" id="PS51186">
    <property type="entry name" value="GNAT"/>
    <property type="match status" value="1"/>
</dbReference>
<dbReference type="EC" id="2.3.1.-" evidence="5"/>
<dbReference type="RefSeq" id="WP_348827553.1">
    <property type="nucleotide sequence ID" value="NZ_CP098827.1"/>
</dbReference>
<feature type="domain" description="N-acetyltransferase" evidence="4">
    <location>
        <begin position="25"/>
        <end position="193"/>
    </location>
</feature>
<evidence type="ECO:0000313" key="5">
    <source>
        <dbReference type="EMBL" id="XBO71643.1"/>
    </source>
</evidence>
<keyword evidence="1 5" id="KW-0808">Transferase</keyword>
<dbReference type="CDD" id="cd04301">
    <property type="entry name" value="NAT_SF"/>
    <property type="match status" value="1"/>
</dbReference>